<feature type="transmembrane region" description="Helical" evidence="7">
    <location>
        <begin position="367"/>
        <end position="389"/>
    </location>
</feature>
<reference evidence="8" key="1">
    <citation type="submission" date="2004-08" db="EMBL/GenBank/DDBJ databases">
        <authorList>
            <person name="Town C.D."/>
        </authorList>
    </citation>
    <scope>NUCLEOTIDE SEQUENCE</scope>
</reference>
<reference evidence="9 12" key="4">
    <citation type="journal article" date="2014" name="BMC Genomics">
        <title>An improved genome release (version Mt4.0) for the model legume Medicago truncatula.</title>
        <authorList>
            <person name="Tang H."/>
            <person name="Krishnakumar V."/>
            <person name="Bidwell S."/>
            <person name="Rosen B."/>
            <person name="Chan A."/>
            <person name="Zhou S."/>
            <person name="Gentzbittel L."/>
            <person name="Childs K.L."/>
            <person name="Yandell M."/>
            <person name="Gundlach H."/>
            <person name="Mayer K.F."/>
            <person name="Schwartz D.C."/>
            <person name="Town C.D."/>
        </authorList>
    </citation>
    <scope>GENOME REANNOTATION</scope>
    <source>
        <strain evidence="11 12">cv. Jemalong A17</strain>
    </source>
</reference>
<keyword evidence="5 7" id="KW-0472">Membrane</keyword>
<dbReference type="EMBL" id="PSQE01000002">
    <property type="protein sequence ID" value="RHN76384.1"/>
    <property type="molecule type" value="Genomic_DNA"/>
</dbReference>
<dbReference type="Gene3D" id="1.20.1250.20">
    <property type="entry name" value="MFS general substrate transporter like domains"/>
    <property type="match status" value="1"/>
</dbReference>
<dbReference type="GO" id="GO:0005886">
    <property type="term" value="C:plasma membrane"/>
    <property type="evidence" value="ECO:0000318"/>
    <property type="project" value="GO_Central"/>
</dbReference>
<evidence type="ECO:0000313" key="8">
    <source>
        <dbReference type="EMBL" id="ABD32293.2"/>
    </source>
</evidence>
<feature type="transmembrane region" description="Helical" evidence="7">
    <location>
        <begin position="186"/>
        <end position="206"/>
    </location>
</feature>
<dbReference type="EMBL" id="AC149489">
    <property type="protein sequence ID" value="ABD32293.2"/>
    <property type="molecule type" value="Genomic_DNA"/>
</dbReference>
<dbReference type="OMA" id="HEERIHT"/>
<accession>Q2HU48</accession>
<feature type="transmembrane region" description="Helical" evidence="7">
    <location>
        <begin position="335"/>
        <end position="355"/>
    </location>
</feature>
<dbReference type="InterPro" id="IPR000109">
    <property type="entry name" value="POT_fam"/>
</dbReference>
<dbReference type="SUPFAM" id="SSF103473">
    <property type="entry name" value="MFS general substrate transporter"/>
    <property type="match status" value="1"/>
</dbReference>
<dbReference type="eggNOG" id="KOG1237">
    <property type="taxonomic scope" value="Eukaryota"/>
</dbReference>
<dbReference type="CDD" id="cd17416">
    <property type="entry name" value="MFS_NPF1_2"/>
    <property type="match status" value="1"/>
</dbReference>
<reference evidence="11" key="5">
    <citation type="submission" date="2015-04" db="UniProtKB">
        <authorList>
            <consortium name="EnsemblPlants"/>
        </authorList>
    </citation>
    <scope>IDENTIFICATION</scope>
    <source>
        <strain evidence="11">cv. Jemalong A17</strain>
    </source>
</reference>
<dbReference type="HOGENOM" id="CLU_009313_4_2_1"/>
<feature type="transmembrane region" description="Helical" evidence="7">
    <location>
        <begin position="100"/>
        <end position="121"/>
    </location>
</feature>
<feature type="transmembrane region" description="Helical" evidence="7">
    <location>
        <begin position="38"/>
        <end position="57"/>
    </location>
</feature>
<reference evidence="10" key="6">
    <citation type="journal article" date="2018" name="Nat. Plants">
        <title>Whole-genome landscape of Medicago truncatula symbiotic genes.</title>
        <authorList>
            <person name="Pecrix Y."/>
            <person name="Gamas P."/>
            <person name="Carrere S."/>
        </authorList>
    </citation>
    <scope>NUCLEOTIDE SEQUENCE</scope>
    <source>
        <tissue evidence="10">Leaves</tissue>
    </source>
</reference>
<feature type="transmembrane region" description="Helical" evidence="7">
    <location>
        <begin position="412"/>
        <end position="431"/>
    </location>
</feature>
<evidence type="ECO:0000313" key="9">
    <source>
        <dbReference type="EMBL" id="AES67979.1"/>
    </source>
</evidence>
<dbReference type="EnsemblPlants" id="AES67979">
    <property type="protein sequence ID" value="AES67979"/>
    <property type="gene ID" value="MTR_2g101640"/>
</dbReference>
<dbReference type="Gramene" id="rna12702">
    <property type="protein sequence ID" value="RHN76384.1"/>
    <property type="gene ID" value="gene12702"/>
</dbReference>
<dbReference type="AlphaFoldDB" id="Q2HU48"/>
<evidence type="ECO:0000256" key="7">
    <source>
        <dbReference type="SAM" id="Phobius"/>
    </source>
</evidence>
<evidence type="ECO:0000313" key="12">
    <source>
        <dbReference type="Proteomes" id="UP000002051"/>
    </source>
</evidence>
<name>Q2HU48_MEDTR</name>
<dbReference type="GO" id="GO:0055085">
    <property type="term" value="P:transmembrane transport"/>
    <property type="evidence" value="ECO:0000318"/>
    <property type="project" value="GO_Central"/>
</dbReference>
<keyword evidence="8" id="KW-0675">Receptor</keyword>
<feature type="transmembrane region" description="Helical" evidence="7">
    <location>
        <begin position="142"/>
        <end position="166"/>
    </location>
</feature>
<evidence type="ECO:0000313" key="10">
    <source>
        <dbReference type="EMBL" id="RHN76384.1"/>
    </source>
</evidence>
<comment type="similarity">
    <text evidence="2">Belongs to the major facilitator superfamily. Proton-dependent oligopeptide transporter (POT/PTR) (TC 2.A.17) family.</text>
</comment>
<feature type="region of interest" description="Disordered" evidence="6">
    <location>
        <begin position="572"/>
        <end position="605"/>
    </location>
</feature>
<dbReference type="Proteomes" id="UP000265566">
    <property type="component" value="Chromosome 2"/>
</dbReference>
<feature type="transmembrane region" description="Helical" evidence="7">
    <location>
        <begin position="69"/>
        <end position="88"/>
    </location>
</feature>
<keyword evidence="4 7" id="KW-1133">Transmembrane helix</keyword>
<dbReference type="Pfam" id="PF00854">
    <property type="entry name" value="PTR2"/>
    <property type="match status" value="1"/>
</dbReference>
<dbReference type="InterPro" id="IPR036259">
    <property type="entry name" value="MFS_trans_sf"/>
</dbReference>
<dbReference type="PANTHER" id="PTHR11654">
    <property type="entry name" value="OLIGOPEPTIDE TRANSPORTER-RELATED"/>
    <property type="match status" value="1"/>
</dbReference>
<gene>
    <name evidence="11" type="primary">11442002</name>
    <name evidence="9" type="ordered locus">MTR_2g101640</name>
    <name evidence="8" type="ORF">MtrDRAFT_AC149489g19v2</name>
    <name evidence="10" type="ORF">MtrunA17_Chr2g0331511</name>
</gene>
<evidence type="ECO:0000256" key="6">
    <source>
        <dbReference type="SAM" id="MobiDB-lite"/>
    </source>
</evidence>
<feature type="compositionally biased region" description="Basic and acidic residues" evidence="6">
    <location>
        <begin position="572"/>
        <end position="588"/>
    </location>
</feature>
<dbReference type="Proteomes" id="UP000002051">
    <property type="component" value="Chromosome 2"/>
</dbReference>
<dbReference type="KEGG" id="mtr:11442002"/>
<feature type="transmembrane region" description="Helical" evidence="7">
    <location>
        <begin position="218"/>
        <end position="238"/>
    </location>
</feature>
<keyword evidence="12" id="KW-1185">Reference proteome</keyword>
<protein>
    <submittedName>
        <fullName evidence="9">Peptide/nitrate transporter plant</fullName>
    </submittedName>
    <submittedName>
        <fullName evidence="10">Putative proton-dependent oligopeptide transporter family, major facilitator superfamily</fullName>
    </submittedName>
    <submittedName>
        <fullName evidence="8">TGF-beta receptor, type I/II extracellular region</fullName>
    </submittedName>
</protein>
<organism evidence="8">
    <name type="scientific">Medicago truncatula</name>
    <name type="common">Barrel medic</name>
    <name type="synonym">Medicago tribuloides</name>
    <dbReference type="NCBI Taxonomy" id="3880"/>
    <lineage>
        <taxon>Eukaryota</taxon>
        <taxon>Viridiplantae</taxon>
        <taxon>Streptophyta</taxon>
        <taxon>Embryophyta</taxon>
        <taxon>Tracheophyta</taxon>
        <taxon>Spermatophyta</taxon>
        <taxon>Magnoliopsida</taxon>
        <taxon>eudicotyledons</taxon>
        <taxon>Gunneridae</taxon>
        <taxon>Pentapetalae</taxon>
        <taxon>rosids</taxon>
        <taxon>fabids</taxon>
        <taxon>Fabales</taxon>
        <taxon>Fabaceae</taxon>
        <taxon>Papilionoideae</taxon>
        <taxon>50 kb inversion clade</taxon>
        <taxon>NPAAA clade</taxon>
        <taxon>Hologalegina</taxon>
        <taxon>IRL clade</taxon>
        <taxon>Trifolieae</taxon>
        <taxon>Medicago</taxon>
    </lineage>
</organism>
<dbReference type="PaxDb" id="3880-AES67979"/>
<dbReference type="OrthoDB" id="8904098at2759"/>
<evidence type="ECO:0000256" key="1">
    <source>
        <dbReference type="ARBA" id="ARBA00004141"/>
    </source>
</evidence>
<evidence type="ECO:0000256" key="3">
    <source>
        <dbReference type="ARBA" id="ARBA00022692"/>
    </source>
</evidence>
<proteinExistence type="inferred from homology"/>
<evidence type="ECO:0000256" key="4">
    <source>
        <dbReference type="ARBA" id="ARBA00022989"/>
    </source>
</evidence>
<evidence type="ECO:0000256" key="2">
    <source>
        <dbReference type="ARBA" id="ARBA00005982"/>
    </source>
</evidence>
<dbReference type="EMBL" id="CM001218">
    <property type="protein sequence ID" value="AES67979.1"/>
    <property type="molecule type" value="Genomic_DNA"/>
</dbReference>
<keyword evidence="3 7" id="KW-0812">Transmembrane</keyword>
<evidence type="ECO:0000256" key="5">
    <source>
        <dbReference type="ARBA" id="ARBA00023136"/>
    </source>
</evidence>
<comment type="subcellular location">
    <subcellularLocation>
        <location evidence="1">Membrane</location>
        <topology evidence="1">Multi-pass membrane protein</topology>
    </subcellularLocation>
</comment>
<reference evidence="8" key="2">
    <citation type="submission" date="2007-03" db="EMBL/GenBank/DDBJ databases">
        <authorList>
            <consortium name="The International Medicago Genome Annotation Group"/>
        </authorList>
    </citation>
    <scope>NUCLEOTIDE SEQUENCE</scope>
</reference>
<evidence type="ECO:0000313" key="11">
    <source>
        <dbReference type="EnsemblPlants" id="AES67979"/>
    </source>
</evidence>
<feature type="transmembrane region" description="Helical" evidence="7">
    <location>
        <begin position="540"/>
        <end position="562"/>
    </location>
</feature>
<dbReference type="GO" id="GO:0022857">
    <property type="term" value="F:transmembrane transporter activity"/>
    <property type="evidence" value="ECO:0000318"/>
    <property type="project" value="GO_Central"/>
</dbReference>
<reference evidence="9 12" key="3">
    <citation type="journal article" date="2011" name="Nature">
        <title>The Medicago genome provides insight into the evolution of rhizobial symbioses.</title>
        <authorList>
            <person name="Young N.D."/>
            <person name="Debelle F."/>
            <person name="Oldroyd G.E."/>
            <person name="Geurts R."/>
            <person name="Cannon S.B."/>
            <person name="Udvardi M.K."/>
            <person name="Benedito V.A."/>
            <person name="Mayer K.F."/>
            <person name="Gouzy J."/>
            <person name="Schoof H."/>
            <person name="Van de Peer Y."/>
            <person name="Proost S."/>
            <person name="Cook D.R."/>
            <person name="Meyers B.C."/>
            <person name="Spannagl M."/>
            <person name="Cheung F."/>
            <person name="De Mita S."/>
            <person name="Krishnakumar V."/>
            <person name="Gundlach H."/>
            <person name="Zhou S."/>
            <person name="Mudge J."/>
            <person name="Bharti A.K."/>
            <person name="Murray J.D."/>
            <person name="Naoumkina M.A."/>
            <person name="Rosen B."/>
            <person name="Silverstein K.A."/>
            <person name="Tang H."/>
            <person name="Rombauts S."/>
            <person name="Zhao P.X."/>
            <person name="Zhou P."/>
            <person name="Barbe V."/>
            <person name="Bardou P."/>
            <person name="Bechner M."/>
            <person name="Bellec A."/>
            <person name="Berger A."/>
            <person name="Berges H."/>
            <person name="Bidwell S."/>
            <person name="Bisseling T."/>
            <person name="Choisne N."/>
            <person name="Couloux A."/>
            <person name="Denny R."/>
            <person name="Deshpande S."/>
            <person name="Dai X."/>
            <person name="Doyle J.J."/>
            <person name="Dudez A.M."/>
            <person name="Farmer A.D."/>
            <person name="Fouteau S."/>
            <person name="Franken C."/>
            <person name="Gibelin C."/>
            <person name="Gish J."/>
            <person name="Goldstein S."/>
            <person name="Gonzalez A.J."/>
            <person name="Green P.J."/>
            <person name="Hallab A."/>
            <person name="Hartog M."/>
            <person name="Hua A."/>
            <person name="Humphray S.J."/>
            <person name="Jeong D.H."/>
            <person name="Jing Y."/>
            <person name="Jocker A."/>
            <person name="Kenton S.M."/>
            <person name="Kim D.J."/>
            <person name="Klee K."/>
            <person name="Lai H."/>
            <person name="Lang C."/>
            <person name="Lin S."/>
            <person name="Macmil S.L."/>
            <person name="Magdelenat G."/>
            <person name="Matthews L."/>
            <person name="McCorrison J."/>
            <person name="Monaghan E.L."/>
            <person name="Mun J.H."/>
            <person name="Najar F.Z."/>
            <person name="Nicholson C."/>
            <person name="Noirot C."/>
            <person name="O'Bleness M."/>
            <person name="Paule C.R."/>
            <person name="Poulain J."/>
            <person name="Prion F."/>
            <person name="Qin B."/>
            <person name="Qu C."/>
            <person name="Retzel E.F."/>
            <person name="Riddle C."/>
            <person name="Sallet E."/>
            <person name="Samain S."/>
            <person name="Samson N."/>
            <person name="Sanders I."/>
            <person name="Saurat O."/>
            <person name="Scarpelli C."/>
            <person name="Schiex T."/>
            <person name="Segurens B."/>
            <person name="Severin A.J."/>
            <person name="Sherrier D.J."/>
            <person name="Shi R."/>
            <person name="Sims S."/>
            <person name="Singer S.R."/>
            <person name="Sinharoy S."/>
            <person name="Sterck L."/>
            <person name="Viollet A."/>
            <person name="Wang B.B."/>
            <person name="Wang K."/>
            <person name="Wang M."/>
            <person name="Wang X."/>
            <person name="Warfsmann J."/>
            <person name="Weissenbach J."/>
            <person name="White D.D."/>
            <person name="White J.D."/>
            <person name="Wiley G.B."/>
            <person name="Wincker P."/>
            <person name="Xing Y."/>
            <person name="Yang L."/>
            <person name="Yao Z."/>
            <person name="Ying F."/>
            <person name="Zhai J."/>
            <person name="Zhou L."/>
            <person name="Zuber A."/>
            <person name="Denarie J."/>
            <person name="Dixon R.A."/>
            <person name="May G.D."/>
            <person name="Schwartz D.C."/>
            <person name="Rogers J."/>
            <person name="Quetier F."/>
            <person name="Town C.D."/>
            <person name="Roe B.A."/>
        </authorList>
    </citation>
    <scope>NUCLEOTIDE SEQUENCE [LARGE SCALE GENOMIC DNA]</scope>
    <source>
        <strain evidence="9">A17</strain>
        <strain evidence="11 12">cv. Jemalong A17</strain>
    </source>
</reference>
<sequence length="632" mass="69499">MDKELQLCSVDDDEMVSQQPQRRKGGLITMPFIIANEALARMASLGLLPNMILYFMGSYRLHLAKATQILLLSSAASNFTPVVGAFIADSYLGRFLGVGLGSFVSFLGMGMLWLTAMIPAARPPPCNNPTKGCKSATTGQMAMLLSAFGLMSIGNGGLSCSIAFGADQVNRKDNPNNHRVLEIFFSWYYAFTTISIILALTVIVYIQEHLGWKIGFGVPAALMLLSTICFFLASPLYVKITKRTSLITGFAQVTTAAYKNRKLQLPPKNSPQFYHHKKDSDLDLVIPTDKLRFLNKACVIKDHEKDIASDGSAINPWRLCTVDQVEELKALVRVIPLWSTGIMMSLNIGGSFGLLQAKSLDRHITSNFEVPAGSFSVIMVGSIFIWIVLYDRVLIPLASKLRGKPVRISPKIRMGIGLFLNFLHLVTAAAFESIRRKKAIQAGFLNDTHGVLKMSALWLAPQLCLGGISEAFNAIGQNEFYYKEFPRTMSSISASLCGLGMAAGNLVSSFVFNTIENVTSRGGKEGWISDNINKGRYDKYYMVIAGVSALNLLYFLVCSWAYGPTVDQVSKVSDENDSKEKDSTEFKKVNPLFDETSSNGKELTEIKNGGQAEKVFKISEENGSKEEELTKD</sequence>
<dbReference type="ExpressionAtlas" id="Q2HU48">
    <property type="expression patterns" value="differential"/>
</dbReference>